<accession>A0A0E0AJP5</accession>
<name>A0A0E0AJP5_9ORYZ</name>
<dbReference type="Gramene" id="OGLUM07G13430.1">
    <property type="protein sequence ID" value="OGLUM07G13430.1"/>
    <property type="gene ID" value="OGLUM07G13430"/>
</dbReference>
<protein>
    <submittedName>
        <fullName evidence="1">Uncharacterized protein</fullName>
    </submittedName>
</protein>
<proteinExistence type="predicted"/>
<dbReference type="HOGENOM" id="CLU_2907795_0_0_1"/>
<dbReference type="EnsemblPlants" id="OGLUM07G13430.1">
    <property type="protein sequence ID" value="OGLUM07G13430.1"/>
    <property type="gene ID" value="OGLUM07G13430"/>
</dbReference>
<reference evidence="1" key="2">
    <citation type="submission" date="2018-05" db="EMBL/GenBank/DDBJ databases">
        <title>OgluRS3 (Oryza glumaepatula Reference Sequence Version 3).</title>
        <authorList>
            <person name="Zhang J."/>
            <person name="Kudrna D."/>
            <person name="Lee S."/>
            <person name="Talag J."/>
            <person name="Welchert J."/>
            <person name="Wing R.A."/>
        </authorList>
    </citation>
    <scope>NUCLEOTIDE SEQUENCE [LARGE SCALE GENOMIC DNA]</scope>
</reference>
<evidence type="ECO:0000313" key="2">
    <source>
        <dbReference type="Proteomes" id="UP000026961"/>
    </source>
</evidence>
<sequence length="62" mass="7197">MEITRALCVSEEWLGHSILLAQVRHMLTEFAITKNKPLEICEARKPIGKVFKRPPTRIILRI</sequence>
<evidence type="ECO:0000313" key="1">
    <source>
        <dbReference type="EnsemblPlants" id="OGLUM07G13430.1"/>
    </source>
</evidence>
<dbReference type="Proteomes" id="UP000026961">
    <property type="component" value="Chromosome 7"/>
</dbReference>
<organism evidence="1">
    <name type="scientific">Oryza glumipatula</name>
    <dbReference type="NCBI Taxonomy" id="40148"/>
    <lineage>
        <taxon>Eukaryota</taxon>
        <taxon>Viridiplantae</taxon>
        <taxon>Streptophyta</taxon>
        <taxon>Embryophyta</taxon>
        <taxon>Tracheophyta</taxon>
        <taxon>Spermatophyta</taxon>
        <taxon>Magnoliopsida</taxon>
        <taxon>Liliopsida</taxon>
        <taxon>Poales</taxon>
        <taxon>Poaceae</taxon>
        <taxon>BOP clade</taxon>
        <taxon>Oryzoideae</taxon>
        <taxon>Oryzeae</taxon>
        <taxon>Oryzinae</taxon>
        <taxon>Oryza</taxon>
    </lineage>
</organism>
<keyword evidence="2" id="KW-1185">Reference proteome</keyword>
<reference evidence="1" key="1">
    <citation type="submission" date="2015-04" db="UniProtKB">
        <authorList>
            <consortium name="EnsemblPlants"/>
        </authorList>
    </citation>
    <scope>IDENTIFICATION</scope>
</reference>
<dbReference type="AlphaFoldDB" id="A0A0E0AJP5"/>